<comment type="caution">
    <text evidence="8">The sequence shown here is derived from an EMBL/GenBank/DDBJ whole genome shotgun (WGS) entry which is preliminary data.</text>
</comment>
<dbReference type="InterPro" id="IPR058245">
    <property type="entry name" value="NreC/VraR/RcsB-like_REC"/>
</dbReference>
<evidence type="ECO:0000256" key="3">
    <source>
        <dbReference type="ARBA" id="ARBA00023125"/>
    </source>
</evidence>
<dbReference type="InterPro" id="IPR011006">
    <property type="entry name" value="CheY-like_superfamily"/>
</dbReference>
<dbReference type="Pfam" id="PF00196">
    <property type="entry name" value="GerE"/>
    <property type="match status" value="1"/>
</dbReference>
<dbReference type="SUPFAM" id="SSF46894">
    <property type="entry name" value="C-terminal effector domain of the bipartite response regulators"/>
    <property type="match status" value="1"/>
</dbReference>
<dbReference type="OrthoDB" id="9808843at2"/>
<dbReference type="CDD" id="cd17535">
    <property type="entry name" value="REC_NarL-like"/>
    <property type="match status" value="1"/>
</dbReference>
<dbReference type="SMART" id="SM00421">
    <property type="entry name" value="HTH_LUXR"/>
    <property type="match status" value="1"/>
</dbReference>
<dbReference type="PANTHER" id="PTHR43214">
    <property type="entry name" value="TWO-COMPONENT RESPONSE REGULATOR"/>
    <property type="match status" value="1"/>
</dbReference>
<dbReference type="GO" id="GO:0006355">
    <property type="term" value="P:regulation of DNA-templated transcription"/>
    <property type="evidence" value="ECO:0007669"/>
    <property type="project" value="InterPro"/>
</dbReference>
<protein>
    <submittedName>
        <fullName evidence="8">LuxR family transcriptional regulator</fullName>
    </submittedName>
</protein>
<evidence type="ECO:0000259" key="6">
    <source>
        <dbReference type="PROSITE" id="PS50043"/>
    </source>
</evidence>
<evidence type="ECO:0000256" key="2">
    <source>
        <dbReference type="ARBA" id="ARBA00023015"/>
    </source>
</evidence>
<keyword evidence="9" id="KW-1185">Reference proteome</keyword>
<evidence type="ECO:0000256" key="5">
    <source>
        <dbReference type="PROSITE-ProRule" id="PRU00169"/>
    </source>
</evidence>
<keyword evidence="4" id="KW-0804">Transcription</keyword>
<gene>
    <name evidence="8" type="ORF">MB27_41285</name>
</gene>
<dbReference type="SUPFAM" id="SSF52172">
    <property type="entry name" value="CheY-like"/>
    <property type="match status" value="1"/>
</dbReference>
<dbReference type="Gene3D" id="3.40.50.2300">
    <property type="match status" value="1"/>
</dbReference>
<dbReference type="eggNOG" id="COG2197">
    <property type="taxonomic scope" value="Bacteria"/>
</dbReference>
<evidence type="ECO:0000313" key="9">
    <source>
        <dbReference type="Proteomes" id="UP000054537"/>
    </source>
</evidence>
<dbReference type="STRING" id="1869.MB27_41285"/>
<reference evidence="8 9" key="1">
    <citation type="submission" date="2014-10" db="EMBL/GenBank/DDBJ databases">
        <title>Draft genome sequence of Actinoplanes utahensis NRRL 12052.</title>
        <authorList>
            <person name="Velasco-Bucheli B."/>
            <person name="del Cerro C."/>
            <person name="Hormigo D."/>
            <person name="Garcia J.L."/>
            <person name="Acebal C."/>
            <person name="Arroyo M."/>
            <person name="de la Mata I."/>
        </authorList>
    </citation>
    <scope>NUCLEOTIDE SEQUENCE [LARGE SCALE GENOMIC DNA]</scope>
    <source>
        <strain evidence="8 9">NRRL 12052</strain>
    </source>
</reference>
<dbReference type="GO" id="GO:0003677">
    <property type="term" value="F:DNA binding"/>
    <property type="evidence" value="ECO:0007669"/>
    <property type="project" value="UniProtKB-KW"/>
</dbReference>
<accession>A0A0A6U7R4</accession>
<keyword evidence="3" id="KW-0238">DNA-binding</keyword>
<evidence type="ECO:0000313" key="8">
    <source>
        <dbReference type="EMBL" id="KHD72100.1"/>
    </source>
</evidence>
<feature type="domain" description="Response regulatory" evidence="7">
    <location>
        <begin position="13"/>
        <end position="129"/>
    </location>
</feature>
<sequence length="226" mass="24071">MAVVSAAPQRPIRLVIVDDDPLVRAGLRILVGGSPDIEVVAEAGDGEEAVTAAGAHWPDIILMDIRMPRVDGLMATRRIRSRPNAPQVIVLTTFDADDYVLEALRGGAAGFLLKDTPPREILEAVRAVAAGAATLSPTVIRRLIDHVADPQAGARRARARTRLATLTDREREVAVLVGHGRSNAEIAAGLGMGVPTVKGHVSRLLSKLDLNNRVQIALLVHDAELL</sequence>
<dbReference type="PRINTS" id="PR00038">
    <property type="entry name" value="HTHLUXR"/>
</dbReference>
<keyword evidence="2" id="KW-0805">Transcription regulation</keyword>
<dbReference type="AlphaFoldDB" id="A0A0A6U7R4"/>
<organism evidence="8 9">
    <name type="scientific">Actinoplanes utahensis</name>
    <dbReference type="NCBI Taxonomy" id="1869"/>
    <lineage>
        <taxon>Bacteria</taxon>
        <taxon>Bacillati</taxon>
        <taxon>Actinomycetota</taxon>
        <taxon>Actinomycetes</taxon>
        <taxon>Micromonosporales</taxon>
        <taxon>Micromonosporaceae</taxon>
        <taxon>Actinoplanes</taxon>
    </lineage>
</organism>
<dbReference type="PROSITE" id="PS00622">
    <property type="entry name" value="HTH_LUXR_1"/>
    <property type="match status" value="1"/>
</dbReference>
<dbReference type="CDD" id="cd06170">
    <property type="entry name" value="LuxR_C_like"/>
    <property type="match status" value="1"/>
</dbReference>
<feature type="domain" description="HTH luxR-type" evidence="6">
    <location>
        <begin position="159"/>
        <end position="224"/>
    </location>
</feature>
<dbReference type="InterPro" id="IPR001789">
    <property type="entry name" value="Sig_transdc_resp-reg_receiver"/>
</dbReference>
<dbReference type="PROSITE" id="PS50110">
    <property type="entry name" value="RESPONSE_REGULATORY"/>
    <property type="match status" value="1"/>
</dbReference>
<dbReference type="InterPro" id="IPR016032">
    <property type="entry name" value="Sig_transdc_resp-reg_C-effctor"/>
</dbReference>
<dbReference type="PANTHER" id="PTHR43214:SF24">
    <property type="entry name" value="TRANSCRIPTIONAL REGULATORY PROTEIN NARL-RELATED"/>
    <property type="match status" value="1"/>
</dbReference>
<feature type="modified residue" description="4-aspartylphosphate" evidence="5">
    <location>
        <position position="64"/>
    </location>
</feature>
<dbReference type="GO" id="GO:0000160">
    <property type="term" value="P:phosphorelay signal transduction system"/>
    <property type="evidence" value="ECO:0007669"/>
    <property type="project" value="InterPro"/>
</dbReference>
<dbReference type="PROSITE" id="PS50043">
    <property type="entry name" value="HTH_LUXR_2"/>
    <property type="match status" value="1"/>
</dbReference>
<dbReference type="InterPro" id="IPR039420">
    <property type="entry name" value="WalR-like"/>
</dbReference>
<evidence type="ECO:0000256" key="4">
    <source>
        <dbReference type="ARBA" id="ARBA00023163"/>
    </source>
</evidence>
<dbReference type="SMART" id="SM00448">
    <property type="entry name" value="REC"/>
    <property type="match status" value="1"/>
</dbReference>
<dbReference type="Pfam" id="PF00072">
    <property type="entry name" value="Response_reg"/>
    <property type="match status" value="1"/>
</dbReference>
<keyword evidence="1 5" id="KW-0597">Phosphoprotein</keyword>
<dbReference type="EMBL" id="JRTT01000139">
    <property type="protein sequence ID" value="KHD72100.1"/>
    <property type="molecule type" value="Genomic_DNA"/>
</dbReference>
<proteinExistence type="predicted"/>
<name>A0A0A6U7R4_ACTUT</name>
<dbReference type="RefSeq" id="WP_043533663.1">
    <property type="nucleotide sequence ID" value="NZ_BAABKU010000005.1"/>
</dbReference>
<evidence type="ECO:0000256" key="1">
    <source>
        <dbReference type="ARBA" id="ARBA00022553"/>
    </source>
</evidence>
<dbReference type="Proteomes" id="UP000054537">
    <property type="component" value="Unassembled WGS sequence"/>
</dbReference>
<evidence type="ECO:0000259" key="7">
    <source>
        <dbReference type="PROSITE" id="PS50110"/>
    </source>
</evidence>
<dbReference type="InterPro" id="IPR000792">
    <property type="entry name" value="Tscrpt_reg_LuxR_C"/>
</dbReference>